<sequence length="236" mass="26835">MKLLYAIGIFMLFAMFVPVIIGAGNPFNLNRANRQVSSDNCNCYQPKCGRGHYSFKGKKPLCLPPAPPVFGKLFTNITNHIAVVVDSTVTKPGQNSQLDVQKEYFNRLTLGPWKAPAVFRNYSTYYCGEEVPFNINIHLTASRDYDNGTAFHEIFELVDHSKNFFRDWYDQMGPSIVYHGLIMNTDSNGNPVMTTPEFVQYMEDQNLELIFHLPSCPKDAYFFRSGYALVEVVLPC</sequence>
<keyword evidence="2" id="KW-1185">Reference proteome</keyword>
<dbReference type="EMBL" id="AP024483">
    <property type="protein sequence ID" value="BCS83501.1"/>
    <property type="molecule type" value="Genomic_DNA"/>
</dbReference>
<protein>
    <submittedName>
        <fullName evidence="1">Uncharacterized protein</fullName>
    </submittedName>
</protein>
<dbReference type="Proteomes" id="UP001321479">
    <property type="component" value="Segment"/>
</dbReference>
<reference evidence="1 2" key="1">
    <citation type="submission" date="2021-02" db="EMBL/GenBank/DDBJ databases">
        <title>Cotonvirus japonicus, which uses Golgi apparatus of host cells for its virion factory, phylogenetically links tailed tupanvirus and icosahedral mimivirus.</title>
        <authorList>
            <person name="Takahashi H."/>
            <person name="Fukaya S."/>
            <person name="Song C."/>
            <person name="Murata K."/>
            <person name="Takemura M."/>
        </authorList>
    </citation>
    <scope>NUCLEOTIDE SEQUENCE [LARGE SCALE GENOMIC DNA]</scope>
</reference>
<name>A0ABM7NTS3_9VIRU</name>
<dbReference type="GeneID" id="80558706"/>
<evidence type="ECO:0000313" key="1">
    <source>
        <dbReference type="EMBL" id="BCS83501.1"/>
    </source>
</evidence>
<proteinExistence type="predicted"/>
<evidence type="ECO:0000313" key="2">
    <source>
        <dbReference type="Proteomes" id="UP001321479"/>
    </source>
</evidence>
<dbReference type="RefSeq" id="YP_010842109.1">
    <property type="nucleotide sequence ID" value="NC_079139.1"/>
</dbReference>
<accession>A0ABM7NTS3</accession>
<organism evidence="1 2">
    <name type="scientific">Cotonvirus japonicus</name>
    <dbReference type="NCBI Taxonomy" id="2811091"/>
    <lineage>
        <taxon>Viruses</taxon>
        <taxon>Varidnaviria</taxon>
        <taxon>Bamfordvirae</taxon>
        <taxon>Nucleocytoviricota</taxon>
        <taxon>Megaviricetes</taxon>
        <taxon>Imitervirales</taxon>
        <taxon>Mimiviridae</taxon>
        <taxon>Megamimivirinae</taxon>
        <taxon>Cotonvirus</taxon>
        <taxon>Cotonvirus japonicum</taxon>
    </lineage>
</organism>